<organism evidence="3 4">
    <name type="scientific">Flavobacterium soyae</name>
    <dbReference type="NCBI Taxonomy" id="2903098"/>
    <lineage>
        <taxon>Bacteria</taxon>
        <taxon>Pseudomonadati</taxon>
        <taxon>Bacteroidota</taxon>
        <taxon>Flavobacteriia</taxon>
        <taxon>Flavobacteriales</taxon>
        <taxon>Flavobacteriaceae</taxon>
        <taxon>Flavobacterium</taxon>
    </lineage>
</organism>
<dbReference type="PROSITE" id="PS50005">
    <property type="entry name" value="TPR"/>
    <property type="match status" value="1"/>
</dbReference>
<dbReference type="InterPro" id="IPR011990">
    <property type="entry name" value="TPR-like_helical_dom_sf"/>
</dbReference>
<dbReference type="SMART" id="SM00028">
    <property type="entry name" value="TPR"/>
    <property type="match status" value="1"/>
</dbReference>
<feature type="signal peptide" evidence="2">
    <location>
        <begin position="1"/>
        <end position="20"/>
    </location>
</feature>
<evidence type="ECO:0000313" key="4">
    <source>
        <dbReference type="Proteomes" id="UP001623852"/>
    </source>
</evidence>
<evidence type="ECO:0000256" key="1">
    <source>
        <dbReference type="PROSITE-ProRule" id="PRU00339"/>
    </source>
</evidence>
<protein>
    <recommendedName>
        <fullName evidence="5">Tetratricopeptide repeat-containing protein</fullName>
    </recommendedName>
</protein>
<name>A0ABZ2U9N1_9FLAO</name>
<evidence type="ECO:0008006" key="5">
    <source>
        <dbReference type="Google" id="ProtNLM"/>
    </source>
</evidence>
<gene>
    <name evidence="3" type="ORF">AABD74_12440</name>
</gene>
<dbReference type="PROSITE" id="PS50293">
    <property type="entry name" value="TPR_REGION"/>
    <property type="match status" value="1"/>
</dbReference>
<keyword evidence="2" id="KW-0732">Signal</keyword>
<reference evidence="3 4" key="1">
    <citation type="submission" date="2024-03" db="EMBL/GenBank/DDBJ databases">
        <title>Flavobacterium soyae.</title>
        <authorList>
            <person name="Zheng W."/>
        </authorList>
    </citation>
    <scope>NUCLEOTIDE SEQUENCE [LARGE SCALE GENOMIC DNA]</scope>
    <source>
        <strain evidence="3 4">55</strain>
    </source>
</reference>
<evidence type="ECO:0000256" key="2">
    <source>
        <dbReference type="SAM" id="SignalP"/>
    </source>
</evidence>
<keyword evidence="1" id="KW-0802">TPR repeat</keyword>
<keyword evidence="4" id="KW-1185">Reference proteome</keyword>
<proteinExistence type="predicted"/>
<sequence length="356" mass="40281">MKTNLKILSMLLLINVAAFAQKDQIKEAQSLYDKGKSEEALAALKKIEYLIVNASDEDKSDFFYIKGNVCKDLASKNIDAVNNFAQASSAYQDILLYENDSRNYKYAFKANLALKGMKSTLVDGAFKDYKAGNYKESAGKSYEVYLIDKKDTLNLLNAAGAALTGKDYVSAIKYYEELRKINYTGKGMVYYATNKKTKEEEAFISVSARESNIQAGLYEKPRNVLPPSKKEEVLISLAFSYLERNDYANALKYYESDLQLNPNCMDCYINLTYVKMQLKKELVNQMDQLGNTPNEQKEYEKLSAQKDDIVRSTIPYLQKALTIEPKNPDVIKSLLGVYRSLDMINEYNALKSGSGM</sequence>
<dbReference type="SUPFAM" id="SSF48452">
    <property type="entry name" value="TPR-like"/>
    <property type="match status" value="1"/>
</dbReference>
<dbReference type="EMBL" id="CP150845">
    <property type="protein sequence ID" value="WYZ17967.1"/>
    <property type="molecule type" value="Genomic_DNA"/>
</dbReference>
<dbReference type="RefSeq" id="WP_406843071.1">
    <property type="nucleotide sequence ID" value="NZ_CP150845.1"/>
</dbReference>
<dbReference type="InterPro" id="IPR019734">
    <property type="entry name" value="TPR_rpt"/>
</dbReference>
<dbReference type="Proteomes" id="UP001623852">
    <property type="component" value="Chromosome"/>
</dbReference>
<evidence type="ECO:0000313" key="3">
    <source>
        <dbReference type="EMBL" id="WYZ17967.1"/>
    </source>
</evidence>
<dbReference type="Gene3D" id="1.25.40.10">
    <property type="entry name" value="Tetratricopeptide repeat domain"/>
    <property type="match status" value="1"/>
</dbReference>
<feature type="chain" id="PRO_5045073884" description="Tetratricopeptide repeat-containing protein" evidence="2">
    <location>
        <begin position="21"/>
        <end position="356"/>
    </location>
</feature>
<accession>A0ABZ2U9N1</accession>
<feature type="repeat" description="TPR" evidence="1">
    <location>
        <begin position="231"/>
        <end position="264"/>
    </location>
</feature>